<evidence type="ECO:0000256" key="6">
    <source>
        <dbReference type="ARBA" id="ARBA00023284"/>
    </source>
</evidence>
<dbReference type="GO" id="GO:0019430">
    <property type="term" value="P:removal of superoxide radicals"/>
    <property type="evidence" value="ECO:0007669"/>
    <property type="project" value="UniProtKB-UniRule"/>
</dbReference>
<dbReference type="PRINTS" id="PR00368">
    <property type="entry name" value="FADPNR"/>
</dbReference>
<feature type="domain" description="FAD/NAD(P)-binding" evidence="9">
    <location>
        <begin position="5"/>
        <end position="292"/>
    </location>
</feature>
<dbReference type="PROSITE" id="PS00573">
    <property type="entry name" value="PYRIDINE_REDOX_2"/>
    <property type="match status" value="1"/>
</dbReference>
<dbReference type="SUPFAM" id="SSF51905">
    <property type="entry name" value="FAD/NAD(P)-binding domain"/>
    <property type="match status" value="1"/>
</dbReference>
<dbReference type="InterPro" id="IPR008255">
    <property type="entry name" value="Pyr_nucl-diS_OxRdtase_2_AS"/>
</dbReference>
<dbReference type="PRINTS" id="PR00469">
    <property type="entry name" value="PNDRDTASEII"/>
</dbReference>
<keyword evidence="2 7" id="KW-0285">Flavoprotein</keyword>
<dbReference type="Gene3D" id="3.50.50.60">
    <property type="entry name" value="FAD/NAD(P)-binding domain"/>
    <property type="match status" value="2"/>
</dbReference>
<comment type="catalytic activity">
    <reaction evidence="7">
        <text>[thioredoxin]-dithiol + NADP(+) = [thioredoxin]-disulfide + NADPH + H(+)</text>
        <dbReference type="Rhea" id="RHEA:20345"/>
        <dbReference type="Rhea" id="RHEA-COMP:10698"/>
        <dbReference type="Rhea" id="RHEA-COMP:10700"/>
        <dbReference type="ChEBI" id="CHEBI:15378"/>
        <dbReference type="ChEBI" id="CHEBI:29950"/>
        <dbReference type="ChEBI" id="CHEBI:50058"/>
        <dbReference type="ChEBI" id="CHEBI:57783"/>
        <dbReference type="ChEBI" id="CHEBI:58349"/>
        <dbReference type="EC" id="1.8.1.9"/>
    </reaction>
</comment>
<evidence type="ECO:0000256" key="1">
    <source>
        <dbReference type="ARBA" id="ARBA00009333"/>
    </source>
</evidence>
<evidence type="ECO:0000259" key="9">
    <source>
        <dbReference type="Pfam" id="PF07992"/>
    </source>
</evidence>
<dbReference type="Proteomes" id="UP000531659">
    <property type="component" value="Unassembled WGS sequence"/>
</dbReference>
<keyword evidence="8" id="KW-0521">NADP</keyword>
<keyword evidence="4 7" id="KW-0560">Oxidoreductase</keyword>
<evidence type="ECO:0000256" key="4">
    <source>
        <dbReference type="ARBA" id="ARBA00023002"/>
    </source>
</evidence>
<dbReference type="EMBL" id="JABEYB010000002">
    <property type="protein sequence ID" value="NNU74745.1"/>
    <property type="molecule type" value="Genomic_DNA"/>
</dbReference>
<evidence type="ECO:0000256" key="8">
    <source>
        <dbReference type="RuleBase" id="RU003881"/>
    </source>
</evidence>
<comment type="cofactor">
    <cofactor evidence="8">
        <name>FAD</name>
        <dbReference type="ChEBI" id="CHEBI:57692"/>
    </cofactor>
    <text evidence="8">Binds 1 FAD per subunit.</text>
</comment>
<evidence type="ECO:0000256" key="5">
    <source>
        <dbReference type="ARBA" id="ARBA00023157"/>
    </source>
</evidence>
<dbReference type="InterPro" id="IPR005982">
    <property type="entry name" value="Thioredox_Rdtase"/>
</dbReference>
<dbReference type="InterPro" id="IPR050097">
    <property type="entry name" value="Ferredoxin-NADP_redctase_2"/>
</dbReference>
<dbReference type="InterPro" id="IPR023753">
    <property type="entry name" value="FAD/NAD-binding_dom"/>
</dbReference>
<dbReference type="RefSeq" id="WP_171295611.1">
    <property type="nucleotide sequence ID" value="NZ_CP077615.1"/>
</dbReference>
<evidence type="ECO:0000256" key="7">
    <source>
        <dbReference type="RuleBase" id="RU003880"/>
    </source>
</evidence>
<dbReference type="InterPro" id="IPR036188">
    <property type="entry name" value="FAD/NAD-bd_sf"/>
</dbReference>
<dbReference type="EC" id="1.8.1.9" evidence="7"/>
<dbReference type="GO" id="GO:0004791">
    <property type="term" value="F:thioredoxin-disulfide reductase (NADPH) activity"/>
    <property type="evidence" value="ECO:0007669"/>
    <property type="project" value="UniProtKB-UniRule"/>
</dbReference>
<comment type="similarity">
    <text evidence="1 7">Belongs to the class-II pyridine nucleotide-disulfide oxidoreductase family.</text>
</comment>
<evidence type="ECO:0000313" key="11">
    <source>
        <dbReference type="Proteomes" id="UP000531659"/>
    </source>
</evidence>
<dbReference type="PANTHER" id="PTHR48105">
    <property type="entry name" value="THIOREDOXIN REDUCTASE 1-RELATED-RELATED"/>
    <property type="match status" value="1"/>
</dbReference>
<reference evidence="10 11" key="1">
    <citation type="submission" date="2020-05" db="EMBL/GenBank/DDBJ databases">
        <title>Complete genome of Clostridium estertheticum subspecies estertheticum, isolated from Vacuum packed lamb meat from New Zealand imported to Switzerland.</title>
        <authorList>
            <person name="Wambui J."/>
            <person name="Stevens M.J.A."/>
            <person name="Stephan R."/>
        </authorList>
    </citation>
    <scope>NUCLEOTIDE SEQUENCE [LARGE SCALE GENOMIC DNA]</scope>
    <source>
        <strain evidence="10 11">CEST001</strain>
    </source>
</reference>
<evidence type="ECO:0000256" key="3">
    <source>
        <dbReference type="ARBA" id="ARBA00022827"/>
    </source>
</evidence>
<comment type="caution">
    <text evidence="10">The sequence shown here is derived from an EMBL/GenBank/DDBJ whole genome shotgun (WGS) entry which is preliminary data.</text>
</comment>
<proteinExistence type="inferred from homology"/>
<protein>
    <recommendedName>
        <fullName evidence="7">Thioredoxin reductase</fullName>
        <ecNumber evidence="7">1.8.1.9</ecNumber>
    </recommendedName>
</protein>
<name>A0A7Y3WRC0_9CLOT</name>
<dbReference type="AlphaFoldDB" id="A0A7Y3WRC0"/>
<dbReference type="NCBIfam" id="TIGR01292">
    <property type="entry name" value="TRX_reduct"/>
    <property type="match status" value="1"/>
</dbReference>
<keyword evidence="3 7" id="KW-0274">FAD</keyword>
<sequence length="307" mass="33659">MEHIYDTIIIGGGPAGLSAGLYASRSRMDTLIIERAEFGGQVATTNEIDNYPGSIENCTGATLSKRMKEQAEEFGTQFAREEVVEVELEGDIKVIKCKDKTYKTKTIIIASGAFPRLSGFKNETELRGKGVSYCATCDADFFEDLDIVVLGGGDSAISEAIYLSKFGKTVTVIHRRSELRAAKSLQEKAFKNPKIKFVWDTVVEEAKGKEMLESLVLKNVKTGELSELKADGCFVFVGYLPISELYKGKITMNERGDVITDENMRTNIPGVYAAGDIRVKLLRQVITASADGAIAATHAEHYIENKS</sequence>
<evidence type="ECO:0000256" key="2">
    <source>
        <dbReference type="ARBA" id="ARBA00022630"/>
    </source>
</evidence>
<dbReference type="GeneID" id="83590212"/>
<keyword evidence="5" id="KW-1015">Disulfide bond</keyword>
<organism evidence="10 11">
    <name type="scientific">Clostridium estertheticum</name>
    <dbReference type="NCBI Taxonomy" id="238834"/>
    <lineage>
        <taxon>Bacteria</taxon>
        <taxon>Bacillati</taxon>
        <taxon>Bacillota</taxon>
        <taxon>Clostridia</taxon>
        <taxon>Eubacteriales</taxon>
        <taxon>Clostridiaceae</taxon>
        <taxon>Clostridium</taxon>
    </lineage>
</organism>
<accession>A0A7Y3WRC0</accession>
<dbReference type="GO" id="GO:0005737">
    <property type="term" value="C:cytoplasm"/>
    <property type="evidence" value="ECO:0007669"/>
    <property type="project" value="InterPro"/>
</dbReference>
<dbReference type="Pfam" id="PF07992">
    <property type="entry name" value="Pyr_redox_2"/>
    <property type="match status" value="1"/>
</dbReference>
<evidence type="ECO:0000313" key="10">
    <source>
        <dbReference type="EMBL" id="NNU74745.1"/>
    </source>
</evidence>
<gene>
    <name evidence="10" type="primary">trxB</name>
    <name evidence="10" type="ORF">HLQ16_02215</name>
</gene>
<comment type="subunit">
    <text evidence="7">Homodimer.</text>
</comment>
<keyword evidence="6 7" id="KW-0676">Redox-active center</keyword>